<protein>
    <recommendedName>
        <fullName evidence="4">Probable succinyl-CoA:3-ketoacid coenzyme A transferase subunit B</fullName>
    </recommendedName>
    <alternativeName>
        <fullName evidence="6">OXCT B</fullName>
    </alternativeName>
    <alternativeName>
        <fullName evidence="5">Succinyl-CoA:3-oxoacid CoA-transferase</fullName>
    </alternativeName>
</protein>
<dbReference type="PANTHER" id="PTHR13707:SF57">
    <property type="entry name" value="SUCCINYL-COA:3-KETOACID COENZYME A TRANSFERASE SUBUNIT B-RELATED"/>
    <property type="match status" value="1"/>
</dbReference>
<dbReference type="GO" id="GO:0008199">
    <property type="term" value="F:ferric iron binding"/>
    <property type="evidence" value="ECO:0007669"/>
    <property type="project" value="InterPro"/>
</dbReference>
<keyword evidence="8" id="KW-0223">Dioxygenase</keyword>
<evidence type="ECO:0000259" key="7">
    <source>
        <dbReference type="PROSITE" id="PS00083"/>
    </source>
</evidence>
<dbReference type="Pfam" id="PF12391">
    <property type="entry name" value="PCDO_beta_N"/>
    <property type="match status" value="1"/>
</dbReference>
<gene>
    <name evidence="8" type="ORF">FHS34_005063</name>
</gene>
<accession>A0A7W9PX56</accession>
<name>A0A7W9PX56_9ACTN</name>
<sequence>MAWTREEMAARAARELRDGQYVNLGIGLPTLIPNHLPDGVEVVLESENGILGTGPYPAEDRVDPDLINAGKETVTVLPGASFFDSALSFAMIRGGHIDVAVLGAMQVSAGGDLANWAVPGKLITGIGGAMDLVHGARQVIVVMTHTAKDGSAKILKECTLPLTGKACVNRVITDLAVLDVTDAGLRLIETAPGVRVDDVLARTDAELSIAEKLLNPVHTVDAVRTPTGRHHSTPSAVRPDDLAAHTLRAPSGARPAGIVLERQGNVDTAMALTQQDIDQEIAAGHAAYAERLADGAPVEHHPRRDYPPYRSSVLRHPRQPPVAIDTARDPELVELHSPAFGERDITETDDDLTRQHRGEPVGERITVSGRLLDRGGRPVRGQLIEIWQANAAGRYAHQREQHDAPLDPNFTGAGRTLTDADGHYRFTTVRPGPYPWRNHVGAWRPAHIHFSVFGSAFTQRLVTQMYFPNDPLFRYDPILQSVTDDAARQRLVATYDHGLSVPEFSLGYRWDIVLDGPAATWTEEGR</sequence>
<comment type="caution">
    <text evidence="8">The sequence shown here is derived from an EMBL/GenBank/DDBJ whole genome shotgun (WGS) entry which is preliminary data.</text>
</comment>
<evidence type="ECO:0000256" key="4">
    <source>
        <dbReference type="ARBA" id="ARBA00072796"/>
    </source>
</evidence>
<dbReference type="InterPro" id="IPR000627">
    <property type="entry name" value="Intradiol_dOase_C"/>
</dbReference>
<dbReference type="InterPro" id="IPR037171">
    <property type="entry name" value="NagB/RpiA_transferase-like"/>
</dbReference>
<keyword evidence="8" id="KW-0560">Oxidoreductase</keyword>
<evidence type="ECO:0000256" key="6">
    <source>
        <dbReference type="ARBA" id="ARBA00081146"/>
    </source>
</evidence>
<dbReference type="InterPro" id="IPR012785">
    <property type="entry name" value="Protocat_dOase_b"/>
</dbReference>
<dbReference type="SUPFAM" id="SSF100950">
    <property type="entry name" value="NagB/RpiA/CoA transferase-like"/>
    <property type="match status" value="1"/>
</dbReference>
<dbReference type="GO" id="GO:0019619">
    <property type="term" value="P:3,4-dihydroxybenzoate catabolic process"/>
    <property type="evidence" value="ECO:0007669"/>
    <property type="project" value="InterPro"/>
</dbReference>
<dbReference type="Gene3D" id="3.40.1080.10">
    <property type="entry name" value="Glutaconate Coenzyme A-transferase"/>
    <property type="match status" value="1"/>
</dbReference>
<dbReference type="InterPro" id="IPR024756">
    <property type="entry name" value="PCDO_beta_N"/>
</dbReference>
<keyword evidence="9" id="KW-1185">Reference proteome</keyword>
<dbReference type="GO" id="GO:0018578">
    <property type="term" value="F:protocatechuate 3,4-dioxygenase activity"/>
    <property type="evidence" value="ECO:0007669"/>
    <property type="project" value="InterPro"/>
</dbReference>
<keyword evidence="2" id="KW-0808">Transferase</keyword>
<dbReference type="Pfam" id="PF00775">
    <property type="entry name" value="Dioxygenase_C"/>
    <property type="match status" value="1"/>
</dbReference>
<dbReference type="InterPro" id="IPR004165">
    <property type="entry name" value="CoA_trans_fam_I"/>
</dbReference>
<dbReference type="Pfam" id="PF01144">
    <property type="entry name" value="CoA_trans"/>
    <property type="match status" value="1"/>
</dbReference>
<proteinExistence type="inferred from homology"/>
<evidence type="ECO:0000256" key="5">
    <source>
        <dbReference type="ARBA" id="ARBA00081138"/>
    </source>
</evidence>
<dbReference type="EMBL" id="JACHJK010000009">
    <property type="protein sequence ID" value="MBB5929576.1"/>
    <property type="molecule type" value="Genomic_DNA"/>
</dbReference>
<evidence type="ECO:0000313" key="9">
    <source>
        <dbReference type="Proteomes" id="UP000585836"/>
    </source>
</evidence>
<dbReference type="Proteomes" id="UP000585836">
    <property type="component" value="Unassembled WGS sequence"/>
</dbReference>
<dbReference type="SUPFAM" id="SSF49482">
    <property type="entry name" value="Aromatic compound dioxygenase"/>
    <property type="match status" value="1"/>
</dbReference>
<dbReference type="PANTHER" id="PTHR13707">
    <property type="entry name" value="KETOACID-COENZYME A TRANSFERASE"/>
    <property type="match status" value="1"/>
</dbReference>
<dbReference type="PROSITE" id="PS00083">
    <property type="entry name" value="INTRADIOL_DIOXYGENAS"/>
    <property type="match status" value="1"/>
</dbReference>
<evidence type="ECO:0000313" key="8">
    <source>
        <dbReference type="EMBL" id="MBB5929576.1"/>
    </source>
</evidence>
<dbReference type="InterPro" id="IPR015889">
    <property type="entry name" value="Intradiol_dOase_core"/>
</dbReference>
<evidence type="ECO:0000256" key="1">
    <source>
        <dbReference type="ARBA" id="ARBA00007047"/>
    </source>
</evidence>
<evidence type="ECO:0000256" key="3">
    <source>
        <dbReference type="ARBA" id="ARBA00065483"/>
    </source>
</evidence>
<evidence type="ECO:0000256" key="2">
    <source>
        <dbReference type="ARBA" id="ARBA00022679"/>
    </source>
</evidence>
<reference evidence="8 9" key="1">
    <citation type="submission" date="2020-08" db="EMBL/GenBank/DDBJ databases">
        <title>Genomic Encyclopedia of Type Strains, Phase III (KMG-III): the genomes of soil and plant-associated and newly described type strains.</title>
        <authorList>
            <person name="Whitman W."/>
        </authorList>
    </citation>
    <scope>NUCLEOTIDE SEQUENCE [LARGE SCALE GENOMIC DNA]</scope>
    <source>
        <strain evidence="8 9">CECT 3313</strain>
    </source>
</reference>
<dbReference type="FunFam" id="3.40.1080.10:FF:000001">
    <property type="entry name" value="Succinyl-coa:3-ketoacid-coenzyme a transferase subunit b"/>
    <property type="match status" value="1"/>
</dbReference>
<dbReference type="NCBIfam" id="TIGR02422">
    <property type="entry name" value="protocat_beta"/>
    <property type="match status" value="1"/>
</dbReference>
<dbReference type="AlphaFoldDB" id="A0A7W9PX56"/>
<dbReference type="NCBIfam" id="TIGR02428">
    <property type="entry name" value="pcaJ_scoB_fam"/>
    <property type="match status" value="1"/>
</dbReference>
<comment type="subunit">
    <text evidence="3">Heterodimer of a subunit A and a subunit B.</text>
</comment>
<dbReference type="GO" id="GO:0008410">
    <property type="term" value="F:CoA-transferase activity"/>
    <property type="evidence" value="ECO:0007669"/>
    <property type="project" value="InterPro"/>
</dbReference>
<feature type="domain" description="Intradiol ring-cleavage dioxygenases" evidence="7">
    <location>
        <begin position="367"/>
        <end position="395"/>
    </location>
</feature>
<dbReference type="InterPro" id="IPR012791">
    <property type="entry name" value="3-oxoacid_CoA-transf_B"/>
</dbReference>
<dbReference type="Gene3D" id="2.60.130.10">
    <property type="entry name" value="Aromatic compound dioxygenase"/>
    <property type="match status" value="1"/>
</dbReference>
<dbReference type="SMART" id="SM00882">
    <property type="entry name" value="CoA_trans"/>
    <property type="match status" value="1"/>
</dbReference>
<comment type="similarity">
    <text evidence="1">Belongs to the 3-oxoacid CoA-transferase subunit B family.</text>
</comment>
<organism evidence="8 9">
    <name type="scientific">Streptomyces echinatus</name>
    <dbReference type="NCBI Taxonomy" id="67293"/>
    <lineage>
        <taxon>Bacteria</taxon>
        <taxon>Bacillati</taxon>
        <taxon>Actinomycetota</taxon>
        <taxon>Actinomycetes</taxon>
        <taxon>Kitasatosporales</taxon>
        <taxon>Streptomycetaceae</taxon>
        <taxon>Streptomyces</taxon>
    </lineage>
</organism>